<dbReference type="AlphaFoldDB" id="A0A142JK55"/>
<dbReference type="Pfam" id="PF03435">
    <property type="entry name" value="Sacchrp_dh_NADP"/>
    <property type="match status" value="1"/>
</dbReference>
<dbReference type="Proteomes" id="UP000075238">
    <property type="component" value="Chromosome 1"/>
</dbReference>
<evidence type="ECO:0000313" key="4">
    <source>
        <dbReference type="Proteomes" id="UP000075238"/>
    </source>
</evidence>
<name>A0A142JK55_9BURK</name>
<accession>A0A142JK55</accession>
<dbReference type="OrthoDB" id="9767495at2"/>
<keyword evidence="4" id="KW-1185">Reference proteome</keyword>
<feature type="domain" description="Saccharopine dehydrogenase-like C-terminal" evidence="2">
    <location>
        <begin position="161"/>
        <end position="444"/>
    </location>
</feature>
<dbReference type="KEGG" id="cnan:A2G96_12370"/>
<dbReference type="InterPro" id="IPR032095">
    <property type="entry name" value="Sacchrp_dh-like_C"/>
</dbReference>
<dbReference type="EMBL" id="CP014844">
    <property type="protein sequence ID" value="AMR78467.1"/>
    <property type="molecule type" value="Genomic_DNA"/>
</dbReference>
<dbReference type="STRING" id="1796606.A2G96_12370"/>
<evidence type="ECO:0000259" key="2">
    <source>
        <dbReference type="Pfam" id="PF16653"/>
    </source>
</evidence>
<dbReference type="Pfam" id="PF16653">
    <property type="entry name" value="Sacchrp_dh_C"/>
    <property type="match status" value="1"/>
</dbReference>
<evidence type="ECO:0000313" key="3">
    <source>
        <dbReference type="EMBL" id="AMR78467.1"/>
    </source>
</evidence>
<dbReference type="Gene3D" id="3.40.50.720">
    <property type="entry name" value="NAD(P)-binding Rossmann-like Domain"/>
    <property type="match status" value="1"/>
</dbReference>
<protein>
    <recommendedName>
        <fullName evidence="5">Homospermidine synthase</fullName>
    </recommendedName>
</protein>
<dbReference type="InterPro" id="IPR023181">
    <property type="entry name" value="Homospermid_syn-like_C"/>
</dbReference>
<gene>
    <name evidence="3" type="ORF">A2G96_12370</name>
</gene>
<dbReference type="RefSeq" id="WP_062799567.1">
    <property type="nucleotide sequence ID" value="NZ_CP014844.1"/>
</dbReference>
<evidence type="ECO:0000259" key="1">
    <source>
        <dbReference type="Pfam" id="PF03435"/>
    </source>
</evidence>
<sequence>MDAPATTFKKFGGFGGRMLVVGFGSIARSALPVLLRHLDITPGQITVICPAGNDLSVAQGYGIRVVTKALTEENYKQVLQDLVGAGDFVLNLSVNVSSEALVRYCWEHGALYLDTSIEPWAGGATDPAAPLSRRSNYALREGVLAFRLDKRDGPTAILTQGANPGLVSALVKQALVNIAADNDVDHEAPASFEDWAALARQLEIRVIHIAEQDTQVGDRRKAANEFVNTWSVDAFIEEGMQPAELGWGTHERHWPADAKRHGFGSDAAVYLTRPGFGTRVRSWTPLGGPYHGYLITHGESISIADHLTLRDSGEVVYRPTVHYAYRPCDDALLSIDELMGNGGRKQDHQRILRDDIVAGMDELGVLLMGNARGVYWYGSRLTTDQARQLVEHNTATSLQVVAGILGGVVWALEHPRAGVVEPDDLDYETVLRVARPYLGELVGVYGDWTPLRQHSPLYPEAGDEDPWQFVNVRVP</sequence>
<dbReference type="InterPro" id="IPR005097">
    <property type="entry name" value="Sacchrp_dh_NADP-bd"/>
</dbReference>
<feature type="domain" description="Saccharopine dehydrogenase NADP binding" evidence="1">
    <location>
        <begin position="19"/>
        <end position="157"/>
    </location>
</feature>
<proteinExistence type="predicted"/>
<reference evidence="3 4" key="1">
    <citation type="submission" date="2016-03" db="EMBL/GenBank/DDBJ databases">
        <title>Complete genome sequence of a novel chlorpyrifos degrading bacterium, Cupriavidus nantongensis sp. X1.</title>
        <authorList>
            <person name="Fang L."/>
        </authorList>
    </citation>
    <scope>NUCLEOTIDE SEQUENCE [LARGE SCALE GENOMIC DNA]</scope>
    <source>
        <strain evidence="3 4">X1</strain>
    </source>
</reference>
<dbReference type="Gene3D" id="3.30.360.30">
    <property type="entry name" value="homospermidine synthase like"/>
    <property type="match status" value="1"/>
</dbReference>
<organism evidence="3 4">
    <name type="scientific">Cupriavidus nantongensis</name>
    <dbReference type="NCBI Taxonomy" id="1796606"/>
    <lineage>
        <taxon>Bacteria</taxon>
        <taxon>Pseudomonadati</taxon>
        <taxon>Pseudomonadota</taxon>
        <taxon>Betaproteobacteria</taxon>
        <taxon>Burkholderiales</taxon>
        <taxon>Burkholderiaceae</taxon>
        <taxon>Cupriavidus</taxon>
    </lineage>
</organism>
<evidence type="ECO:0008006" key="5">
    <source>
        <dbReference type="Google" id="ProtNLM"/>
    </source>
</evidence>